<dbReference type="EMBL" id="CP000502">
    <property type="protein sequence ID" value="ABN68639.1"/>
    <property type="molecule type" value="Genomic_DNA"/>
</dbReference>
<dbReference type="InParanoid" id="A3M025"/>
<evidence type="ECO:0000313" key="2">
    <source>
        <dbReference type="EMBL" id="ABN68639.1"/>
    </source>
</evidence>
<evidence type="ECO:0000313" key="3">
    <source>
        <dbReference type="Proteomes" id="UP000002258"/>
    </source>
</evidence>
<dbReference type="RefSeq" id="XP_001386668.1">
    <property type="nucleotide sequence ID" value="XM_001386631.1"/>
</dbReference>
<dbReference type="InterPro" id="IPR025714">
    <property type="entry name" value="Methyltranfer_dom"/>
</dbReference>
<dbReference type="KEGG" id="pic:PICST_74165"/>
<name>A3M025_PICST</name>
<reference evidence="2 3" key="1">
    <citation type="journal article" date="2007" name="Nat. Biotechnol.">
        <title>Genome sequence of the lignocellulose-bioconverting and xylose-fermenting yeast Pichia stipitis.</title>
        <authorList>
            <person name="Jeffries T.W."/>
            <person name="Grigoriev I.V."/>
            <person name="Grimwood J."/>
            <person name="Laplaza J.M."/>
            <person name="Aerts A."/>
            <person name="Salamov A."/>
            <person name="Schmutz J."/>
            <person name="Lindquist E."/>
            <person name="Dehal P."/>
            <person name="Shapiro H."/>
            <person name="Jin Y.S."/>
            <person name="Passoth V."/>
            <person name="Richardson P.M."/>
        </authorList>
    </citation>
    <scope>NUCLEOTIDE SEQUENCE [LARGE SCALE GENOMIC DNA]</scope>
    <source>
        <strain evidence="3">ATCC 58785 / CBS 6054 / NBRC 10063 / NRRL Y-11545</strain>
    </source>
</reference>
<feature type="domain" description="Methyltransferase" evidence="1">
    <location>
        <begin position="37"/>
        <end position="167"/>
    </location>
</feature>
<dbReference type="Gene3D" id="3.40.50.150">
    <property type="entry name" value="Vaccinia Virus protein VP39"/>
    <property type="match status" value="1"/>
</dbReference>
<evidence type="ECO:0000259" key="1">
    <source>
        <dbReference type="Pfam" id="PF13847"/>
    </source>
</evidence>
<organism evidence="2 3">
    <name type="scientific">Scheffersomyces stipitis (strain ATCC 58785 / CBS 6054 / NBRC 10063 / NRRL Y-11545)</name>
    <name type="common">Yeast</name>
    <name type="synonym">Pichia stipitis</name>
    <dbReference type="NCBI Taxonomy" id="322104"/>
    <lineage>
        <taxon>Eukaryota</taxon>
        <taxon>Fungi</taxon>
        <taxon>Dikarya</taxon>
        <taxon>Ascomycota</taxon>
        <taxon>Saccharomycotina</taxon>
        <taxon>Pichiomycetes</taxon>
        <taxon>Debaryomycetaceae</taxon>
        <taxon>Scheffersomyces</taxon>
    </lineage>
</organism>
<dbReference type="CDD" id="cd02440">
    <property type="entry name" value="AdoMet_MTases"/>
    <property type="match status" value="1"/>
</dbReference>
<dbReference type="Pfam" id="PF13847">
    <property type="entry name" value="Methyltransf_31"/>
    <property type="match status" value="1"/>
</dbReference>
<dbReference type="Proteomes" id="UP000002258">
    <property type="component" value="Chromosome 8"/>
</dbReference>
<accession>A3M025</accession>
<dbReference type="GO" id="GO:0008168">
    <property type="term" value="F:methyltransferase activity"/>
    <property type="evidence" value="ECO:0007669"/>
    <property type="project" value="TreeGrafter"/>
</dbReference>
<dbReference type="eggNOG" id="KOG1269">
    <property type="taxonomic scope" value="Eukaryota"/>
</dbReference>
<dbReference type="PANTHER" id="PTHR43591:SF24">
    <property type="entry name" value="2-METHOXY-6-POLYPRENYL-1,4-BENZOQUINOL METHYLASE, MITOCHONDRIAL"/>
    <property type="match status" value="1"/>
</dbReference>
<keyword evidence="3" id="KW-1185">Reference proteome</keyword>
<dbReference type="GeneID" id="4840930"/>
<dbReference type="AlphaFoldDB" id="A3M025"/>
<gene>
    <name evidence="2" type="ORF">PICST_74165</name>
</gene>
<dbReference type="HOGENOM" id="CLU_057148_2_0_1"/>
<dbReference type="OrthoDB" id="10017101at2759"/>
<dbReference type="PANTHER" id="PTHR43591">
    <property type="entry name" value="METHYLTRANSFERASE"/>
    <property type="match status" value="1"/>
</dbReference>
<dbReference type="OMA" id="EHTTLIC"/>
<dbReference type="InterPro" id="IPR029063">
    <property type="entry name" value="SAM-dependent_MTases_sf"/>
</dbReference>
<proteinExistence type="predicted"/>
<sequence length="275" mass="30459">MVQDQSYYKNGFNKAISDTHASRTVSNSAGFVIPILEPNHKLLDVGCGPGSITLDFANYVEGGEIIGVEPTEELIDLANENKAKLAAQGKKVDNVKFQIGSIYQLPFEDNSFDVVYAHQVVIHLEDPIAGLKELKRVTKPNGFVCVRDADLESTTIFPQKYEDTLRFWFTSKAAKSTDTRAGRSLKSKAIKAGYISENIKASAWIWCVSDAAARAFSAKGSINRIQNSGENLKVGDEETNKKKKQEIIQAWTEFADDEEGYFTMQGGEIVYQKEA</sequence>
<dbReference type="STRING" id="322104.A3M025"/>
<protein>
    <recommendedName>
        <fullName evidence="1">Methyltransferase domain-containing protein</fullName>
    </recommendedName>
</protein>
<dbReference type="SUPFAM" id="SSF53335">
    <property type="entry name" value="S-adenosyl-L-methionine-dependent methyltransferases"/>
    <property type="match status" value="1"/>
</dbReference>